<sequence>MNALATSSVPGVAPSVSTPSFSKNDISIATRAADQFTRLYYTAYDAKTRLVDLPSFYRPGSSISWNGTHKQGVDGIRELIVNMPPTHHDVKSFDCHPIPGGTSPPSLLLTVSGNVLHGHGPPSKDRGTVEGHARVFHQTFMLIPDQEATSHLAGEVGKYYIIADAFRFVG</sequence>
<dbReference type="InterPro" id="IPR045875">
    <property type="entry name" value="NTF2"/>
</dbReference>
<dbReference type="Pfam" id="PF02136">
    <property type="entry name" value="NTF2"/>
    <property type="match status" value="1"/>
</dbReference>
<keyword evidence="3" id="KW-1185">Reference proteome</keyword>
<accession>A0A0D7BVB0</accession>
<dbReference type="SUPFAM" id="SSF54427">
    <property type="entry name" value="NTF2-like"/>
    <property type="match status" value="1"/>
</dbReference>
<reference evidence="2 3" key="1">
    <citation type="journal article" date="2015" name="Fungal Genet. Biol.">
        <title>Evolution of novel wood decay mechanisms in Agaricales revealed by the genome sequences of Fistulina hepatica and Cylindrobasidium torrendii.</title>
        <authorList>
            <person name="Floudas D."/>
            <person name="Held B.W."/>
            <person name="Riley R."/>
            <person name="Nagy L.G."/>
            <person name="Koehler G."/>
            <person name="Ransdell A.S."/>
            <person name="Younus H."/>
            <person name="Chow J."/>
            <person name="Chiniquy J."/>
            <person name="Lipzen A."/>
            <person name="Tritt A."/>
            <person name="Sun H."/>
            <person name="Haridas S."/>
            <person name="LaButti K."/>
            <person name="Ohm R.A."/>
            <person name="Kues U."/>
            <person name="Blanchette R.A."/>
            <person name="Grigoriev I.V."/>
            <person name="Minto R.E."/>
            <person name="Hibbett D.S."/>
        </authorList>
    </citation>
    <scope>NUCLEOTIDE SEQUENCE [LARGE SCALE GENOMIC DNA]</scope>
    <source>
        <strain evidence="2 3">FP15055 ss-10</strain>
    </source>
</reference>
<dbReference type="InterPro" id="IPR032710">
    <property type="entry name" value="NTF2-like_dom_sf"/>
</dbReference>
<evidence type="ECO:0000259" key="1">
    <source>
        <dbReference type="PROSITE" id="PS50177"/>
    </source>
</evidence>
<dbReference type="OrthoDB" id="25408at2759"/>
<dbReference type="AlphaFoldDB" id="A0A0D7BVB0"/>
<name>A0A0D7BVB0_9AGAR</name>
<dbReference type="GO" id="GO:0006913">
    <property type="term" value="P:nucleocytoplasmic transport"/>
    <property type="evidence" value="ECO:0007669"/>
    <property type="project" value="InterPro"/>
</dbReference>
<dbReference type="EMBL" id="KN880435">
    <property type="protein sequence ID" value="KIY73561.1"/>
    <property type="molecule type" value="Genomic_DNA"/>
</dbReference>
<protein>
    <submittedName>
        <fullName evidence="2">NTF2-like protein</fullName>
    </submittedName>
</protein>
<dbReference type="InterPro" id="IPR018222">
    <property type="entry name" value="Nuclear_transport_factor_2_euk"/>
</dbReference>
<dbReference type="Gene3D" id="3.10.450.50">
    <property type="match status" value="1"/>
</dbReference>
<dbReference type="CDD" id="cd00780">
    <property type="entry name" value="NTF2"/>
    <property type="match status" value="1"/>
</dbReference>
<evidence type="ECO:0000313" key="2">
    <source>
        <dbReference type="EMBL" id="KIY73561.1"/>
    </source>
</evidence>
<dbReference type="Proteomes" id="UP000054007">
    <property type="component" value="Unassembled WGS sequence"/>
</dbReference>
<dbReference type="InterPro" id="IPR002075">
    <property type="entry name" value="NTF2_dom"/>
</dbReference>
<dbReference type="STRING" id="1314674.A0A0D7BVB0"/>
<dbReference type="PANTHER" id="PTHR12612">
    <property type="entry name" value="NUCLEAR TRANSPORT FACTOR 2"/>
    <property type="match status" value="1"/>
</dbReference>
<dbReference type="PROSITE" id="PS50177">
    <property type="entry name" value="NTF2_DOMAIN"/>
    <property type="match status" value="1"/>
</dbReference>
<proteinExistence type="predicted"/>
<feature type="domain" description="NTF2" evidence="1">
    <location>
        <begin position="32"/>
        <end position="168"/>
    </location>
</feature>
<evidence type="ECO:0000313" key="3">
    <source>
        <dbReference type="Proteomes" id="UP000054007"/>
    </source>
</evidence>
<gene>
    <name evidence="2" type="ORF">CYLTODRAFT_448886</name>
</gene>
<organism evidence="2 3">
    <name type="scientific">Cylindrobasidium torrendii FP15055 ss-10</name>
    <dbReference type="NCBI Taxonomy" id="1314674"/>
    <lineage>
        <taxon>Eukaryota</taxon>
        <taxon>Fungi</taxon>
        <taxon>Dikarya</taxon>
        <taxon>Basidiomycota</taxon>
        <taxon>Agaricomycotina</taxon>
        <taxon>Agaricomycetes</taxon>
        <taxon>Agaricomycetidae</taxon>
        <taxon>Agaricales</taxon>
        <taxon>Marasmiineae</taxon>
        <taxon>Physalacriaceae</taxon>
        <taxon>Cylindrobasidium</taxon>
    </lineage>
</organism>